<dbReference type="InterPro" id="IPR052192">
    <property type="entry name" value="Insect_Ionotropic_Sensory_Rcpt"/>
</dbReference>
<dbReference type="Pfam" id="PF00060">
    <property type="entry name" value="Lig_chan"/>
    <property type="match status" value="1"/>
</dbReference>
<evidence type="ECO:0000256" key="7">
    <source>
        <dbReference type="ARBA" id="ARBA00023170"/>
    </source>
</evidence>
<dbReference type="Gene3D" id="3.40.190.10">
    <property type="entry name" value="Periplasmic binding protein-like II"/>
    <property type="match status" value="1"/>
</dbReference>
<keyword evidence="4 9" id="KW-0812">Transmembrane</keyword>
<feature type="transmembrane region" description="Helical" evidence="9">
    <location>
        <begin position="340"/>
        <end position="362"/>
    </location>
</feature>
<dbReference type="AlphaFoldDB" id="A0A6L2Q3B6"/>
<keyword evidence="3" id="KW-1003">Cell membrane</keyword>
<comment type="caution">
    <text evidence="13">The sequence shown here is derived from an EMBL/GenBank/DDBJ whole genome shotgun (WGS) entry which is preliminary data.</text>
</comment>
<evidence type="ECO:0000313" key="14">
    <source>
        <dbReference type="Proteomes" id="UP000502823"/>
    </source>
</evidence>
<proteinExistence type="inferred from homology"/>
<keyword evidence="10" id="KW-0732">Signal</keyword>
<evidence type="ECO:0000256" key="8">
    <source>
        <dbReference type="ARBA" id="ARBA00023180"/>
    </source>
</evidence>
<name>A0A6L2Q3B6_COPFO</name>
<gene>
    <name evidence="13" type="ORF">Cfor_11281</name>
</gene>
<dbReference type="InParanoid" id="A0A6L2Q3B6"/>
<sequence>MGPPPWSAVLIVLALVTLRCSHAETTLTLAETTAVIVGLQQYFRSGCVFFLHSNVRTDYELRDQAMLVRLSKAMSRSRATSAALNIGKGEAPLERLRCQKNRPVNVFTSDDQTVRLSLKEMAVQTDFAGSIWLLLMNMQTEIDQFFTDIDVPVDSELFVAHRQEDDVQLTEVYRVRRGYPLQEHAFGTVSARNNELSATDITFYNRRNNLQGLIMEAATTEDMPYVAAAKNSNGSTTVTGGLFFRVWKVFEEKLRFSTNFTYVEQDINNNKMDPFTKMVDDVHGGMYDIAVAAFRCESDRARLVDYTYLMHRSQFMIALKAAANEDMAWNHFFGPFQPSLWLGLIGCILVIASCLSLFQYVGRRLAYPQYEIPEQYNFFISTFYVFSMFCQQGHDVTPRSCACRLVYWLGYVTAVVVLAAYSATLISFLTIQSKEPPLKTLEALVADRTYDVGLLREYLRIIEHDKEHEITGEIYNRITNPKNIVNTSLEGMQRVCASKYAFWTSIEAVKEVGDTVDCSTASLTYSYTRNLAMILTDSSPYRRLINHHPTQVPERRLNDIPLPQNLDAAVWRCAAQTQVGLMASPRARDREHVDQRQCWPDIAATNDPVGRRGYFCGTATDRNCYQLVEETQSTPKRVVRPPQQEAAHKALALPCLGAQASGS</sequence>
<evidence type="ECO:0000313" key="13">
    <source>
        <dbReference type="EMBL" id="GFG39216.1"/>
    </source>
</evidence>
<dbReference type="PANTHER" id="PTHR42643">
    <property type="entry name" value="IONOTROPIC RECEPTOR 20A-RELATED"/>
    <property type="match status" value="1"/>
</dbReference>
<dbReference type="InterPro" id="IPR057074">
    <property type="entry name" value="IR75A_N"/>
</dbReference>
<comment type="similarity">
    <text evidence="2">Belongs to the glutamate-gated ion channel (TC 1.A.10.1) family.</text>
</comment>
<evidence type="ECO:0000256" key="4">
    <source>
        <dbReference type="ARBA" id="ARBA00022692"/>
    </source>
</evidence>
<dbReference type="GO" id="GO:0005886">
    <property type="term" value="C:plasma membrane"/>
    <property type="evidence" value="ECO:0007669"/>
    <property type="project" value="UniProtKB-SubCell"/>
</dbReference>
<evidence type="ECO:0000256" key="3">
    <source>
        <dbReference type="ARBA" id="ARBA00022475"/>
    </source>
</evidence>
<keyword evidence="6 9" id="KW-0472">Membrane</keyword>
<keyword evidence="7" id="KW-0675">Receptor</keyword>
<evidence type="ECO:0000256" key="9">
    <source>
        <dbReference type="SAM" id="Phobius"/>
    </source>
</evidence>
<keyword evidence="5 9" id="KW-1133">Transmembrane helix</keyword>
<evidence type="ECO:0000256" key="10">
    <source>
        <dbReference type="SAM" id="SignalP"/>
    </source>
</evidence>
<dbReference type="SUPFAM" id="SSF53850">
    <property type="entry name" value="Periplasmic binding protein-like II"/>
    <property type="match status" value="1"/>
</dbReference>
<evidence type="ECO:0000259" key="11">
    <source>
        <dbReference type="Pfam" id="PF00060"/>
    </source>
</evidence>
<feature type="chain" id="PRO_5027082295" evidence="10">
    <location>
        <begin position="24"/>
        <end position="663"/>
    </location>
</feature>
<feature type="signal peptide" evidence="10">
    <location>
        <begin position="1"/>
        <end position="23"/>
    </location>
</feature>
<dbReference type="PANTHER" id="PTHR42643:SF24">
    <property type="entry name" value="IONOTROPIC RECEPTOR 60A"/>
    <property type="match status" value="1"/>
</dbReference>
<comment type="subcellular location">
    <subcellularLocation>
        <location evidence="1">Cell membrane</location>
        <topology evidence="1">Multi-pass membrane protein</topology>
    </subcellularLocation>
</comment>
<dbReference type="Pfam" id="PF24576">
    <property type="entry name" value="IR75A_N"/>
    <property type="match status" value="1"/>
</dbReference>
<dbReference type="InterPro" id="IPR001320">
    <property type="entry name" value="Iontro_rcpt_C"/>
</dbReference>
<evidence type="ECO:0000256" key="5">
    <source>
        <dbReference type="ARBA" id="ARBA00022989"/>
    </source>
</evidence>
<dbReference type="GO" id="GO:0015276">
    <property type="term" value="F:ligand-gated monoatomic ion channel activity"/>
    <property type="evidence" value="ECO:0007669"/>
    <property type="project" value="InterPro"/>
</dbReference>
<evidence type="ECO:0000256" key="2">
    <source>
        <dbReference type="ARBA" id="ARBA00008685"/>
    </source>
</evidence>
<dbReference type="EMBL" id="BLKM01000881">
    <property type="protein sequence ID" value="GFG39216.1"/>
    <property type="molecule type" value="Genomic_DNA"/>
</dbReference>
<feature type="transmembrane region" description="Helical" evidence="9">
    <location>
        <begin position="406"/>
        <end position="431"/>
    </location>
</feature>
<dbReference type="GO" id="GO:0050906">
    <property type="term" value="P:detection of stimulus involved in sensory perception"/>
    <property type="evidence" value="ECO:0007669"/>
    <property type="project" value="UniProtKB-ARBA"/>
</dbReference>
<feature type="domain" description="Ionotropic receptor 75a N-terminal" evidence="12">
    <location>
        <begin position="130"/>
        <end position="219"/>
    </location>
</feature>
<reference evidence="14" key="1">
    <citation type="submission" date="2020-01" db="EMBL/GenBank/DDBJ databases">
        <title>Draft genome sequence of the Termite Coptotermes fromosanus.</title>
        <authorList>
            <person name="Itakura S."/>
            <person name="Yosikawa Y."/>
            <person name="Umezawa K."/>
        </authorList>
    </citation>
    <scope>NUCLEOTIDE SEQUENCE [LARGE SCALE GENOMIC DNA]</scope>
</reference>
<keyword evidence="14" id="KW-1185">Reference proteome</keyword>
<dbReference type="Gene3D" id="1.10.287.70">
    <property type="match status" value="1"/>
</dbReference>
<protein>
    <submittedName>
        <fullName evidence="13">Uncharacterized protein</fullName>
    </submittedName>
</protein>
<dbReference type="OrthoDB" id="8182981at2759"/>
<organism evidence="13 14">
    <name type="scientific">Coptotermes formosanus</name>
    <name type="common">Formosan subterranean termite</name>
    <dbReference type="NCBI Taxonomy" id="36987"/>
    <lineage>
        <taxon>Eukaryota</taxon>
        <taxon>Metazoa</taxon>
        <taxon>Ecdysozoa</taxon>
        <taxon>Arthropoda</taxon>
        <taxon>Hexapoda</taxon>
        <taxon>Insecta</taxon>
        <taxon>Pterygota</taxon>
        <taxon>Neoptera</taxon>
        <taxon>Polyneoptera</taxon>
        <taxon>Dictyoptera</taxon>
        <taxon>Blattodea</taxon>
        <taxon>Blattoidea</taxon>
        <taxon>Termitoidae</taxon>
        <taxon>Rhinotermitidae</taxon>
        <taxon>Coptotermes</taxon>
    </lineage>
</organism>
<evidence type="ECO:0000256" key="6">
    <source>
        <dbReference type="ARBA" id="ARBA00023136"/>
    </source>
</evidence>
<accession>A0A6L2Q3B6</accession>
<keyword evidence="8" id="KW-0325">Glycoprotein</keyword>
<dbReference type="Proteomes" id="UP000502823">
    <property type="component" value="Unassembled WGS sequence"/>
</dbReference>
<feature type="domain" description="Ionotropic glutamate receptor C-terminal" evidence="11">
    <location>
        <begin position="339"/>
        <end position="515"/>
    </location>
</feature>
<evidence type="ECO:0000259" key="12">
    <source>
        <dbReference type="Pfam" id="PF24576"/>
    </source>
</evidence>
<evidence type="ECO:0000256" key="1">
    <source>
        <dbReference type="ARBA" id="ARBA00004651"/>
    </source>
</evidence>